<dbReference type="EMBL" id="JBHSPR010000008">
    <property type="protein sequence ID" value="MFC6016821.1"/>
    <property type="molecule type" value="Genomic_DNA"/>
</dbReference>
<keyword evidence="3" id="KW-1185">Reference proteome</keyword>
<evidence type="ECO:0000313" key="3">
    <source>
        <dbReference type="Proteomes" id="UP001596203"/>
    </source>
</evidence>
<gene>
    <name evidence="2" type="ORF">ACFP2T_11460</name>
</gene>
<dbReference type="Proteomes" id="UP001596203">
    <property type="component" value="Unassembled WGS sequence"/>
</dbReference>
<sequence length="334" mass="35903">MNPTPIQPDANDRAELARLLPEPVERDLPSDRHQLLQEFVMSHIDQDLRAAEQAPRRAPKRRRVWLTSALTAAAATTAAAVVIGLGGVGGSVDGGSVDDGAAPPVVTEMSGSQILLAAATAAEQAPEGSGTYWYTKTVSRYGKSGTPQQYESWRRRDGQSWFRGEKTKGEMFKIPQPVPFSLGGSEISIDQLQKLPTQPDALKTWLEDTLLDSDVRTSDGKLTPGQQQQLTFEGLISLVSQLPAPPKVRAAAFRAIAMYPNVKSLGKVDGGQGLEITLVGQETPAKLVVDLGKSQIRETSWYVTPDGGNAGFAGDHAADSSYTLTAEWTNNLPK</sequence>
<accession>A0ABW1K4Z9</accession>
<dbReference type="InterPro" id="IPR047789">
    <property type="entry name" value="CU044_5270-like"/>
</dbReference>
<dbReference type="RefSeq" id="WP_377420561.1">
    <property type="nucleotide sequence ID" value="NZ_JBHSPR010000008.1"/>
</dbReference>
<comment type="caution">
    <text evidence="2">The sequence shown here is derived from an EMBL/GenBank/DDBJ whole genome shotgun (WGS) entry which is preliminary data.</text>
</comment>
<protein>
    <submittedName>
        <fullName evidence="2">CU044_5270 family protein</fullName>
    </submittedName>
</protein>
<dbReference type="NCBIfam" id="NF038083">
    <property type="entry name" value="CU044_5270_fam"/>
    <property type="match status" value="1"/>
</dbReference>
<keyword evidence="1" id="KW-0472">Membrane</keyword>
<feature type="transmembrane region" description="Helical" evidence="1">
    <location>
        <begin position="64"/>
        <end position="88"/>
    </location>
</feature>
<keyword evidence="1" id="KW-0812">Transmembrane</keyword>
<proteinExistence type="predicted"/>
<reference evidence="3" key="1">
    <citation type="journal article" date="2019" name="Int. J. Syst. Evol. Microbiol.">
        <title>The Global Catalogue of Microorganisms (GCM) 10K type strain sequencing project: providing services to taxonomists for standard genome sequencing and annotation.</title>
        <authorList>
            <consortium name="The Broad Institute Genomics Platform"/>
            <consortium name="The Broad Institute Genome Sequencing Center for Infectious Disease"/>
            <person name="Wu L."/>
            <person name="Ma J."/>
        </authorList>
    </citation>
    <scope>NUCLEOTIDE SEQUENCE [LARGE SCALE GENOMIC DNA]</scope>
    <source>
        <strain evidence="3">ZS-35-S2</strain>
    </source>
</reference>
<evidence type="ECO:0000256" key="1">
    <source>
        <dbReference type="SAM" id="Phobius"/>
    </source>
</evidence>
<organism evidence="2 3">
    <name type="scientific">Plantactinospora solaniradicis</name>
    <dbReference type="NCBI Taxonomy" id="1723736"/>
    <lineage>
        <taxon>Bacteria</taxon>
        <taxon>Bacillati</taxon>
        <taxon>Actinomycetota</taxon>
        <taxon>Actinomycetes</taxon>
        <taxon>Micromonosporales</taxon>
        <taxon>Micromonosporaceae</taxon>
        <taxon>Plantactinospora</taxon>
    </lineage>
</organism>
<name>A0ABW1K4Z9_9ACTN</name>
<keyword evidence="1" id="KW-1133">Transmembrane helix</keyword>
<evidence type="ECO:0000313" key="2">
    <source>
        <dbReference type="EMBL" id="MFC6016821.1"/>
    </source>
</evidence>